<dbReference type="Pfam" id="PF01841">
    <property type="entry name" value="Transglut_core"/>
    <property type="match status" value="1"/>
</dbReference>
<dbReference type="Pfam" id="PF11992">
    <property type="entry name" value="TgpA_N"/>
    <property type="match status" value="1"/>
</dbReference>
<dbReference type="InterPro" id="IPR052901">
    <property type="entry name" value="Bact_TGase-like"/>
</dbReference>
<dbReference type="InterPro" id="IPR021878">
    <property type="entry name" value="TgpA_N"/>
</dbReference>
<dbReference type="InterPro" id="IPR038765">
    <property type="entry name" value="Papain-like_cys_pep_sf"/>
</dbReference>
<keyword evidence="1" id="KW-0812">Transmembrane</keyword>
<organism evidence="3 4">
    <name type="scientific">Neisseria oralis</name>
    <dbReference type="NCBI Taxonomy" id="1107316"/>
    <lineage>
        <taxon>Bacteria</taxon>
        <taxon>Pseudomonadati</taxon>
        <taxon>Pseudomonadota</taxon>
        <taxon>Betaproteobacteria</taxon>
        <taxon>Neisseriales</taxon>
        <taxon>Neisseriaceae</taxon>
        <taxon>Neisseria</taxon>
    </lineage>
</organism>
<dbReference type="InterPro" id="IPR002931">
    <property type="entry name" value="Transglutaminase-like"/>
</dbReference>
<dbReference type="SUPFAM" id="SSF54001">
    <property type="entry name" value="Cysteine proteinases"/>
    <property type="match status" value="1"/>
</dbReference>
<dbReference type="Gene3D" id="3.10.620.30">
    <property type="match status" value="1"/>
</dbReference>
<evidence type="ECO:0000313" key="3">
    <source>
        <dbReference type="EMBL" id="MFK7642507.1"/>
    </source>
</evidence>
<keyword evidence="1" id="KW-1133">Transmembrane helix</keyword>
<dbReference type="PANTHER" id="PTHR42736:SF1">
    <property type="entry name" value="PROTEIN-GLUTAMINE GAMMA-GLUTAMYLTRANSFERASE"/>
    <property type="match status" value="1"/>
</dbReference>
<feature type="transmembrane region" description="Helical" evidence="1">
    <location>
        <begin position="110"/>
        <end position="128"/>
    </location>
</feature>
<dbReference type="Proteomes" id="UP001621964">
    <property type="component" value="Unassembled WGS sequence"/>
</dbReference>
<feature type="transmembrane region" description="Helical" evidence="1">
    <location>
        <begin position="165"/>
        <end position="183"/>
    </location>
</feature>
<sequence>MSSRFAFLSAPPPPRTALTVLAALLWAALPLVFSLPTAVVLLFAALLAVRGALLYAGIGKLPAPVLALLGVLSGVLVWTQLGTVFGREGGVAFLLLLVTLKAFESSSQRDWNVLLLAMLFLIGSAVLFNQSLLTGLWLLAALTAAAVCLAVSAGGLGLREALRCAASSLLAVLPLAAVLFVSVPRMKEPLWRIPQGGQQAKTGLSGTMQPGSISNLVQSDEWVANITFSDGLKPQPRDLYWRAIIMSDFDGTRWQAMPDFAADGAPQLRVSEGRGVRYQMIIRDQNGALPALDYPAGVLPQGLVRRLGGTVRAERSREGLRRLDLQAALGDTLPHALNEAEYRRYTRLPEGNPQTRRLAETLAKQSPTERAFIRNVLNHFSRRHFSYTLRPPTTAGRNSIDEFMFATRQGFCEHYAQSFAVIMRAAGLPARIVTGYQGAEYNPQGGFWQIRAKDAHAWTEVWLPSEQVWLRVDPTAAVAAVRTEQGIGSALPQNDRVLIADESAFSRWRDAGQFYWQQWVVNYDQSRQNSFFSLLGLGGFNLKTLLLFLPAALAAALLPLYRWQAKNRSRDHLEEGFMLLKLALLGDGGESAPSVTAAELKSLLHENGIQDGALETLLADYDNLRYAGLPSDPRAERRWYRAAVKTARRYRKK</sequence>
<proteinExistence type="predicted"/>
<keyword evidence="1" id="KW-0472">Membrane</keyword>
<feature type="domain" description="Transglutaminase-like" evidence="2">
    <location>
        <begin position="404"/>
        <end position="476"/>
    </location>
</feature>
<evidence type="ECO:0000256" key="1">
    <source>
        <dbReference type="SAM" id="Phobius"/>
    </source>
</evidence>
<evidence type="ECO:0000313" key="4">
    <source>
        <dbReference type="Proteomes" id="UP001621964"/>
    </source>
</evidence>
<feature type="transmembrane region" description="Helical" evidence="1">
    <location>
        <begin position="134"/>
        <end position="158"/>
    </location>
</feature>
<feature type="transmembrane region" description="Helical" evidence="1">
    <location>
        <begin position="20"/>
        <end position="49"/>
    </location>
</feature>
<gene>
    <name evidence="3" type="ORF">ACI43T_08390</name>
</gene>
<keyword evidence="4" id="KW-1185">Reference proteome</keyword>
<dbReference type="RefSeq" id="WP_405386479.1">
    <property type="nucleotide sequence ID" value="NZ_JBJGEB010000008.1"/>
</dbReference>
<name>A0ABW8Q4K5_9NEIS</name>
<dbReference type="EMBL" id="JBJGEB010000008">
    <property type="protein sequence ID" value="MFK7642507.1"/>
    <property type="molecule type" value="Genomic_DNA"/>
</dbReference>
<feature type="transmembrane region" description="Helical" evidence="1">
    <location>
        <begin position="84"/>
        <end position="103"/>
    </location>
</feature>
<comment type="caution">
    <text evidence="3">The sequence shown here is derived from an EMBL/GenBank/DDBJ whole genome shotgun (WGS) entry which is preliminary data.</text>
</comment>
<feature type="transmembrane region" description="Helical" evidence="1">
    <location>
        <begin position="531"/>
        <end position="561"/>
    </location>
</feature>
<evidence type="ECO:0000259" key="2">
    <source>
        <dbReference type="SMART" id="SM00460"/>
    </source>
</evidence>
<accession>A0ABW8Q4K5</accession>
<dbReference type="PANTHER" id="PTHR42736">
    <property type="entry name" value="PROTEIN-GLUTAMINE GAMMA-GLUTAMYLTRANSFERASE"/>
    <property type="match status" value="1"/>
</dbReference>
<dbReference type="SMART" id="SM00460">
    <property type="entry name" value="TGc"/>
    <property type="match status" value="1"/>
</dbReference>
<reference evidence="3 4" key="1">
    <citation type="submission" date="2024-11" db="EMBL/GenBank/DDBJ databases">
        <authorList>
            <person name="Mikucki A.G."/>
            <person name="Kahler C.M."/>
        </authorList>
    </citation>
    <scope>NUCLEOTIDE SEQUENCE [LARGE SCALE GENOMIC DNA]</scope>
    <source>
        <strain evidence="3 4">EXNM717</strain>
    </source>
</reference>
<protein>
    <submittedName>
        <fullName evidence="3">TransglutaminaseTgpA domain-containing protein</fullName>
    </submittedName>
</protein>